<evidence type="ECO:0000313" key="1">
    <source>
        <dbReference type="EMBL" id="CAK7930899.1"/>
    </source>
</evidence>
<accession>A0AAV1UCS9</accession>
<dbReference type="Proteomes" id="UP001162060">
    <property type="component" value="Unassembled WGS sequence"/>
</dbReference>
<organism evidence="1 2">
    <name type="scientific">Peronospora matthiolae</name>
    <dbReference type="NCBI Taxonomy" id="2874970"/>
    <lineage>
        <taxon>Eukaryota</taxon>
        <taxon>Sar</taxon>
        <taxon>Stramenopiles</taxon>
        <taxon>Oomycota</taxon>
        <taxon>Peronosporomycetes</taxon>
        <taxon>Peronosporales</taxon>
        <taxon>Peronosporaceae</taxon>
        <taxon>Peronospora</taxon>
    </lineage>
</organism>
<name>A0AAV1UCS9_9STRA</name>
<sequence>MLTVNQSSQKARQREEELLETILVKHLVAGNDTTAWLKWLVVRCNPKVKLVAVGAVENYRVSYDPGFVPAMVDFNMHLNTGSVKGNSEYSHERLYQELWRNADAYIRRGTHVYNPSYKLGRIKKRAGGRSTFWDGDADAEIVDRQVDCSPWTVI</sequence>
<comment type="caution">
    <text evidence="1">The sequence shown here is derived from an EMBL/GenBank/DDBJ whole genome shotgun (WGS) entry which is preliminary data.</text>
</comment>
<protein>
    <submittedName>
        <fullName evidence="1">Uncharacterized protein</fullName>
    </submittedName>
</protein>
<evidence type="ECO:0000313" key="2">
    <source>
        <dbReference type="Proteomes" id="UP001162060"/>
    </source>
</evidence>
<reference evidence="1" key="1">
    <citation type="submission" date="2024-01" db="EMBL/GenBank/DDBJ databases">
        <authorList>
            <person name="Webb A."/>
        </authorList>
    </citation>
    <scope>NUCLEOTIDE SEQUENCE</scope>
    <source>
        <strain evidence="1">Pm1</strain>
    </source>
</reference>
<proteinExistence type="predicted"/>
<dbReference type="AlphaFoldDB" id="A0AAV1UCS9"/>
<gene>
    <name evidence="1" type="ORF">PM001_LOCUS16049</name>
</gene>
<dbReference type="EMBL" id="CAKLBY020000170">
    <property type="protein sequence ID" value="CAK7930899.1"/>
    <property type="molecule type" value="Genomic_DNA"/>
</dbReference>